<dbReference type="InterPro" id="IPR008972">
    <property type="entry name" value="Cupredoxin"/>
</dbReference>
<sequence>MTASTLSRRTLLRLAPLGLAGPAWLQAQTLNPGAHGAHGAMNHGAAAPPASASARPVALAPDSAVPSGRDWRGLVPLANTSGQPGLFRARLVAAPAQVEFMPGRKTTVWAYNGMTPGPLIEVNEGDTVEIEFENRLPQPSTIHWHGLPVPADQDGNPMDLVAPGARRLYRYTLPKGSAGTYWYHPHPHYMTAEQVFRGLAGAFVVRAADDPLRSLPERHLFVSDLRLAADGRIPPNTVMDWMNGREGQFALVNGLLRPVVAQQGTERWRIWNACNARFLRLRLGGQAFAQVGTDGGLLGAPVQGLTELLLAPAERCELVVTAGSAPAAWELSAESYDRGLMSLQHMMGEEGGRRLPPAPRRVLAQVRSTPAAAPQPALPAALRPVVPLGEAKVQRQVLFTEVMDMDAMHGLSEHAQQRPEGMQFQINGQVYDMDRVDFTARRGEVEQWEIINASDMDHPFHIHGTQFQVVERVIDNQTVPEPVLAWRDTVNVRPAEIVRIKLAQDLPGLRMFHCHVLEHEDMGMMAHLMVT</sequence>
<proteinExistence type="predicted"/>
<dbReference type="CDD" id="cd13855">
    <property type="entry name" value="CuRO_1_McoC_like"/>
    <property type="match status" value="1"/>
</dbReference>
<dbReference type="PROSITE" id="PS51318">
    <property type="entry name" value="TAT"/>
    <property type="match status" value="1"/>
</dbReference>
<evidence type="ECO:0000259" key="5">
    <source>
        <dbReference type="Pfam" id="PF07731"/>
    </source>
</evidence>
<comment type="caution">
    <text evidence="7">The sequence shown here is derived from an EMBL/GenBank/DDBJ whole genome shotgun (WGS) entry which is preliminary data.</text>
</comment>
<feature type="chain" id="PRO_5030880371" evidence="4">
    <location>
        <begin position="28"/>
        <end position="531"/>
    </location>
</feature>
<dbReference type="SUPFAM" id="SSF49503">
    <property type="entry name" value="Cupredoxins"/>
    <property type="match status" value="3"/>
</dbReference>
<dbReference type="InterPro" id="IPR045087">
    <property type="entry name" value="Cu-oxidase_fam"/>
</dbReference>
<keyword evidence="4" id="KW-0732">Signal</keyword>
<evidence type="ECO:0000256" key="3">
    <source>
        <dbReference type="ARBA" id="ARBA00023002"/>
    </source>
</evidence>
<evidence type="ECO:0000256" key="2">
    <source>
        <dbReference type="ARBA" id="ARBA00022723"/>
    </source>
</evidence>
<dbReference type="CDD" id="cd13881">
    <property type="entry name" value="CuRO_2_McoC_like"/>
    <property type="match status" value="1"/>
</dbReference>
<dbReference type="GO" id="GO:0005507">
    <property type="term" value="F:copper ion binding"/>
    <property type="evidence" value="ECO:0007669"/>
    <property type="project" value="InterPro"/>
</dbReference>
<dbReference type="InterPro" id="IPR006311">
    <property type="entry name" value="TAT_signal"/>
</dbReference>
<dbReference type="PROSITE" id="PS00080">
    <property type="entry name" value="MULTICOPPER_OXIDASE2"/>
    <property type="match status" value="1"/>
</dbReference>
<dbReference type="InterPro" id="IPR011707">
    <property type="entry name" value="Cu-oxidase-like_N"/>
</dbReference>
<evidence type="ECO:0000256" key="1">
    <source>
        <dbReference type="ARBA" id="ARBA00004418"/>
    </source>
</evidence>
<dbReference type="Pfam" id="PF07731">
    <property type="entry name" value="Cu-oxidase_2"/>
    <property type="match status" value="1"/>
</dbReference>
<evidence type="ECO:0000256" key="4">
    <source>
        <dbReference type="SAM" id="SignalP"/>
    </source>
</evidence>
<dbReference type="GO" id="GO:0042597">
    <property type="term" value="C:periplasmic space"/>
    <property type="evidence" value="ECO:0007669"/>
    <property type="project" value="UniProtKB-SubCell"/>
</dbReference>
<dbReference type="InterPro" id="IPR002355">
    <property type="entry name" value="Cu_oxidase_Cu_BS"/>
</dbReference>
<protein>
    <submittedName>
        <fullName evidence="7">Multicopper oxidase mco</fullName>
    </submittedName>
</protein>
<dbReference type="Proteomes" id="UP000461670">
    <property type="component" value="Unassembled WGS sequence"/>
</dbReference>
<dbReference type="EMBL" id="WNDQ01000038">
    <property type="protein sequence ID" value="KAF1020285.1"/>
    <property type="molecule type" value="Genomic_DNA"/>
</dbReference>
<feature type="domain" description="Plastocyanin-like" evidence="5">
    <location>
        <begin position="422"/>
        <end position="530"/>
    </location>
</feature>
<accession>A0A7V8JPK7</accession>
<organism evidence="7 8">
    <name type="scientific">Paracidovorax wautersii</name>
    <dbReference type="NCBI Taxonomy" id="1177982"/>
    <lineage>
        <taxon>Bacteria</taxon>
        <taxon>Pseudomonadati</taxon>
        <taxon>Pseudomonadota</taxon>
        <taxon>Betaproteobacteria</taxon>
        <taxon>Burkholderiales</taxon>
        <taxon>Comamonadaceae</taxon>
        <taxon>Paracidovorax</taxon>
    </lineage>
</organism>
<feature type="domain" description="Plastocyanin-like" evidence="6">
    <location>
        <begin position="96"/>
        <end position="208"/>
    </location>
</feature>
<dbReference type="PANTHER" id="PTHR11709:SF2">
    <property type="entry name" value="MULTICOPPER OXIDASE LPR1"/>
    <property type="match status" value="1"/>
</dbReference>
<evidence type="ECO:0000313" key="8">
    <source>
        <dbReference type="Proteomes" id="UP000461670"/>
    </source>
</evidence>
<keyword evidence="2" id="KW-0479">Metal-binding</keyword>
<gene>
    <name evidence="7" type="primary">mco</name>
    <name evidence="7" type="ORF">GAK30_02617</name>
</gene>
<evidence type="ECO:0000313" key="7">
    <source>
        <dbReference type="EMBL" id="KAF1020285.1"/>
    </source>
</evidence>
<reference evidence="8" key="1">
    <citation type="journal article" date="2020" name="MBio">
        <title>Horizontal gene transfer to a defensive symbiont with a reduced genome amongst a multipartite beetle microbiome.</title>
        <authorList>
            <person name="Waterworth S.C."/>
            <person name="Florez L.V."/>
            <person name="Rees E.R."/>
            <person name="Hertweck C."/>
            <person name="Kaltenpoth M."/>
            <person name="Kwan J.C."/>
        </authorList>
    </citation>
    <scope>NUCLEOTIDE SEQUENCE [LARGE SCALE GENOMIC DNA]</scope>
</reference>
<dbReference type="Gene3D" id="2.60.40.420">
    <property type="entry name" value="Cupredoxins - blue copper proteins"/>
    <property type="match status" value="3"/>
</dbReference>
<evidence type="ECO:0000259" key="6">
    <source>
        <dbReference type="Pfam" id="PF07732"/>
    </source>
</evidence>
<dbReference type="Pfam" id="PF07732">
    <property type="entry name" value="Cu-oxidase_3"/>
    <property type="match status" value="1"/>
</dbReference>
<dbReference type="AlphaFoldDB" id="A0A7V8JPK7"/>
<comment type="subcellular location">
    <subcellularLocation>
        <location evidence="1">Periplasm</location>
    </subcellularLocation>
</comment>
<feature type="signal peptide" evidence="4">
    <location>
        <begin position="1"/>
        <end position="27"/>
    </location>
</feature>
<dbReference type="GO" id="GO:0016491">
    <property type="term" value="F:oxidoreductase activity"/>
    <property type="evidence" value="ECO:0007669"/>
    <property type="project" value="UniProtKB-KW"/>
</dbReference>
<dbReference type="PANTHER" id="PTHR11709">
    <property type="entry name" value="MULTI-COPPER OXIDASE"/>
    <property type="match status" value="1"/>
</dbReference>
<dbReference type="InterPro" id="IPR011706">
    <property type="entry name" value="Cu-oxidase_C"/>
</dbReference>
<keyword evidence="3" id="KW-0560">Oxidoreductase</keyword>
<name>A0A7V8JPK7_9BURK</name>